<feature type="non-terminal residue" evidence="1">
    <location>
        <position position="1"/>
    </location>
</feature>
<dbReference type="SUPFAM" id="SSF52266">
    <property type="entry name" value="SGNH hydrolase"/>
    <property type="match status" value="1"/>
</dbReference>
<dbReference type="InterPro" id="IPR001087">
    <property type="entry name" value="GDSL"/>
</dbReference>
<proteinExistence type="predicted"/>
<sequence length="211" mass="24011">EKAVLTSSPVEVLVIGHSFVKRLEAYVYDHPWEWDPPGCNMTYVSESGGSIGSITEKAKDIQHERFHIAYIQCGGNEVVAQTEPENATLNEITQNVTNQMMALADEVLCKLVYIGKIPQRWLTPKNFKRQFVKTKDHAGRCNQVITQINEKLNDQKSTVILFSNTDGIEDDFQDVLSDGTHFNKKGHELWQASMQTELNQAIKKYFKMTCE</sequence>
<reference evidence="1" key="1">
    <citation type="submission" date="2022-03" db="EMBL/GenBank/DDBJ databases">
        <authorList>
            <person name="Martin C."/>
        </authorList>
    </citation>
    <scope>NUCLEOTIDE SEQUENCE</scope>
</reference>
<name>A0A8S4PW97_OWEFU</name>
<keyword evidence="2" id="KW-1185">Reference proteome</keyword>
<dbReference type="GO" id="GO:0016788">
    <property type="term" value="F:hydrolase activity, acting on ester bonds"/>
    <property type="evidence" value="ECO:0007669"/>
    <property type="project" value="InterPro"/>
</dbReference>
<dbReference type="Gene3D" id="3.40.50.1110">
    <property type="entry name" value="SGNH hydrolase"/>
    <property type="match status" value="1"/>
</dbReference>
<accession>A0A8S4PW97</accession>
<protein>
    <submittedName>
        <fullName evidence="1">Uncharacterized protein</fullName>
    </submittedName>
</protein>
<comment type="caution">
    <text evidence="1">The sequence shown here is derived from an EMBL/GenBank/DDBJ whole genome shotgun (WGS) entry which is preliminary data.</text>
</comment>
<dbReference type="InterPro" id="IPR036514">
    <property type="entry name" value="SGNH_hydro_sf"/>
</dbReference>
<dbReference type="Proteomes" id="UP000749559">
    <property type="component" value="Unassembled WGS sequence"/>
</dbReference>
<dbReference type="EMBL" id="CAIIXF020000010">
    <property type="protein sequence ID" value="CAH1798107.1"/>
    <property type="molecule type" value="Genomic_DNA"/>
</dbReference>
<organism evidence="1 2">
    <name type="scientific">Owenia fusiformis</name>
    <name type="common">Polychaete worm</name>
    <dbReference type="NCBI Taxonomy" id="6347"/>
    <lineage>
        <taxon>Eukaryota</taxon>
        <taxon>Metazoa</taxon>
        <taxon>Spiralia</taxon>
        <taxon>Lophotrochozoa</taxon>
        <taxon>Annelida</taxon>
        <taxon>Polychaeta</taxon>
        <taxon>Sedentaria</taxon>
        <taxon>Canalipalpata</taxon>
        <taxon>Sabellida</taxon>
        <taxon>Oweniida</taxon>
        <taxon>Oweniidae</taxon>
        <taxon>Owenia</taxon>
    </lineage>
</organism>
<dbReference type="CDD" id="cd00229">
    <property type="entry name" value="SGNH_hydrolase"/>
    <property type="match status" value="1"/>
</dbReference>
<dbReference type="AlphaFoldDB" id="A0A8S4PW97"/>
<dbReference type="Pfam" id="PF00657">
    <property type="entry name" value="Lipase_GDSL"/>
    <property type="match status" value="1"/>
</dbReference>
<gene>
    <name evidence="1" type="ORF">OFUS_LOCUS22287</name>
</gene>
<evidence type="ECO:0000313" key="2">
    <source>
        <dbReference type="Proteomes" id="UP000749559"/>
    </source>
</evidence>
<evidence type="ECO:0000313" key="1">
    <source>
        <dbReference type="EMBL" id="CAH1798107.1"/>
    </source>
</evidence>